<feature type="non-terminal residue" evidence="1">
    <location>
        <position position="44"/>
    </location>
</feature>
<protein>
    <submittedName>
        <fullName evidence="1">Uncharacterized protein</fullName>
    </submittedName>
</protein>
<evidence type="ECO:0000313" key="2">
    <source>
        <dbReference type="Proteomes" id="UP000017052"/>
    </source>
</evidence>
<comment type="caution">
    <text evidence="1">The sequence shown here is derived from an EMBL/GenBank/DDBJ whole genome shotgun (WGS) entry which is preliminary data.</text>
</comment>
<accession>U2PXA2</accession>
<reference evidence="1" key="1">
    <citation type="submission" date="2013-08" db="EMBL/GenBank/DDBJ databases">
        <authorList>
            <person name="Durkin A.S."/>
            <person name="Haft D.R."/>
            <person name="McCorrison J."/>
            <person name="Torralba M."/>
            <person name="Gillis M."/>
            <person name="Haft D.H."/>
            <person name="Methe B."/>
            <person name="Sutton G."/>
            <person name="Nelson K.E."/>
        </authorList>
    </citation>
    <scope>NUCLEOTIDE SEQUENCE [LARGE SCALE GENOMIC DNA]</scope>
    <source>
        <strain evidence="1">F0233</strain>
    </source>
</reference>
<evidence type="ECO:0000313" key="1">
    <source>
        <dbReference type="EMBL" id="ERK55145.1"/>
    </source>
</evidence>
<sequence>MDEEKTMGTDPAPFSDDVLEALRGIDARLGALEGRLASIEAGLH</sequence>
<dbReference type="EMBL" id="ACVN02000194">
    <property type="protein sequence ID" value="ERK55145.1"/>
    <property type="molecule type" value="Genomic_DNA"/>
</dbReference>
<dbReference type="Proteomes" id="UP000017052">
    <property type="component" value="Unassembled WGS sequence"/>
</dbReference>
<organism evidence="1 2">
    <name type="scientific">Propionibacterium acidifaciens F0233</name>
    <dbReference type="NCBI Taxonomy" id="553198"/>
    <lineage>
        <taxon>Bacteria</taxon>
        <taxon>Bacillati</taxon>
        <taxon>Actinomycetota</taxon>
        <taxon>Actinomycetes</taxon>
        <taxon>Propionibacteriales</taxon>
        <taxon>Propionibacteriaceae</taxon>
        <taxon>Propionibacterium</taxon>
    </lineage>
</organism>
<keyword evidence="2" id="KW-1185">Reference proteome</keyword>
<dbReference type="AlphaFoldDB" id="U2PXA2"/>
<name>U2PXA2_9ACTN</name>
<gene>
    <name evidence="1" type="ORF">HMPREF0682_1963</name>
</gene>
<proteinExistence type="predicted"/>